<evidence type="ECO:0000313" key="2">
    <source>
        <dbReference type="EMBL" id="MBP2079653.1"/>
    </source>
</evidence>
<evidence type="ECO:0000313" key="3">
    <source>
        <dbReference type="Proteomes" id="UP001138793"/>
    </source>
</evidence>
<dbReference type="RefSeq" id="WP_149472863.1">
    <property type="nucleotide sequence ID" value="NZ_JAGGMB010000019.1"/>
</dbReference>
<dbReference type="Proteomes" id="UP001138793">
    <property type="component" value="Unassembled WGS sequence"/>
</dbReference>
<keyword evidence="3" id="KW-1185">Reference proteome</keyword>
<feature type="coiled-coil region" evidence="1">
    <location>
        <begin position="15"/>
        <end position="42"/>
    </location>
</feature>
<comment type="caution">
    <text evidence="2">The sequence shown here is derived from an EMBL/GenBank/DDBJ whole genome shotgun (WGS) entry which is preliminary data.</text>
</comment>
<dbReference type="EMBL" id="JAGGMB010000019">
    <property type="protein sequence ID" value="MBP2079653.1"/>
    <property type="molecule type" value="Genomic_DNA"/>
</dbReference>
<gene>
    <name evidence="2" type="ORF">J2Z64_003952</name>
</gene>
<dbReference type="AlphaFoldDB" id="A0A9X0YVX6"/>
<evidence type="ECO:0000256" key="1">
    <source>
        <dbReference type="SAM" id="Coils"/>
    </source>
</evidence>
<protein>
    <submittedName>
        <fullName evidence="2">Uncharacterized protein</fullName>
    </submittedName>
</protein>
<name>A0A9X0YVX6_9BACI</name>
<accession>A0A9X0YVX6</accession>
<keyword evidence="1" id="KW-0175">Coiled coil</keyword>
<reference evidence="2" key="1">
    <citation type="submission" date="2021-03" db="EMBL/GenBank/DDBJ databases">
        <title>Genomic Encyclopedia of Type Strains, Phase IV (KMG-IV): sequencing the most valuable type-strain genomes for metagenomic binning, comparative biology and taxonomic classification.</title>
        <authorList>
            <person name="Goeker M."/>
        </authorList>
    </citation>
    <scope>NUCLEOTIDE SEQUENCE</scope>
    <source>
        <strain evidence="2">DSM 107338</strain>
    </source>
</reference>
<dbReference type="OrthoDB" id="2853786at2"/>
<organism evidence="2 3">
    <name type="scientific">Oceanobacillus polygoni</name>
    <dbReference type="NCBI Taxonomy" id="1235259"/>
    <lineage>
        <taxon>Bacteria</taxon>
        <taxon>Bacillati</taxon>
        <taxon>Bacillota</taxon>
        <taxon>Bacilli</taxon>
        <taxon>Bacillales</taxon>
        <taxon>Bacillaceae</taxon>
        <taxon>Oceanobacillus</taxon>
    </lineage>
</organism>
<sequence>MKKYIPLFAIGVLLIVFLFIKNENYRNELKHAKNQISELDNSDEMINLEAGEIGEKFITSYFNYRGKPAKEDVEIYLSDEIIKTLNFDTSNEYDENLSEINSSVKNLDIYLGKATDGKQKVLGVFSNEIGIGDEINEVDSFVELDLEKVDDSWLIVDFRFFQY</sequence>
<proteinExistence type="predicted"/>